<comment type="caution">
    <text evidence="12">The sequence shown here is derived from an EMBL/GenBank/DDBJ whole genome shotgun (WGS) entry which is preliminary data.</text>
</comment>
<dbReference type="GO" id="GO:0005886">
    <property type="term" value="C:plasma membrane"/>
    <property type="evidence" value="ECO:0007669"/>
    <property type="project" value="UniProtKB-SubCell"/>
</dbReference>
<dbReference type="AlphaFoldDB" id="A0A318MX98"/>
<name>A0A318MX98_9PROT</name>
<dbReference type="PANTHER" id="PTHR35008">
    <property type="entry name" value="BLL4482 PROTEIN-RELATED"/>
    <property type="match status" value="1"/>
</dbReference>
<evidence type="ECO:0000256" key="7">
    <source>
        <dbReference type="ARBA" id="ARBA00023004"/>
    </source>
</evidence>
<proteinExistence type="predicted"/>
<evidence type="ECO:0000259" key="11">
    <source>
        <dbReference type="PROSITE" id="PS51007"/>
    </source>
</evidence>
<feature type="domain" description="Cytochrome c" evidence="11">
    <location>
        <begin position="319"/>
        <end position="407"/>
    </location>
</feature>
<dbReference type="Gene3D" id="1.10.760.10">
    <property type="entry name" value="Cytochrome c-like domain"/>
    <property type="match status" value="3"/>
</dbReference>
<sequence length="429" mass="48386">MIKFINSLIFFKKNYRLFIILCINFSSSSFGILIGQATDVKKDQMDKGEYLFHASGCESCHTADHGPRLAGGKPFYISKQGTVYSSNITSDVKTGIQRYTDDEFISALQKGIGHKGKYLYPIMPYTAYRAMSRDEILAIRRYLEKQPAIENKVPDKEMAFPYNMRWAIRFWQIINYTGKHFEYNNQKSQSWNRGKFLTEGPGHCSYCHTPENWSNGRFVVKDYAGGGHKGWTAYNITADEDTGIGSWSDTDLEKYLSRGYVSGHGAASGPMADVINTQLSYLTPQDIHAIVIYLRSLRPVEKQQGAAKISVEELEVTEQSHSHGSHLYSSVCSNCHLENGQGRQGEYESLWSSRTATITGGNNLVKVILKGSNLKDSKLGNYMMPSFKDIYNDQDIADIANYVISHFGGRNGHVTAEQVRKERAMLNKE</sequence>
<dbReference type="Pfam" id="PF00034">
    <property type="entry name" value="Cytochrom_C"/>
    <property type="match status" value="1"/>
</dbReference>
<feature type="domain" description="Cytochrome c" evidence="11">
    <location>
        <begin position="189"/>
        <end position="298"/>
    </location>
</feature>
<evidence type="ECO:0000256" key="10">
    <source>
        <dbReference type="PIRSR" id="PIRSR000018-51"/>
    </source>
</evidence>
<keyword evidence="8" id="KW-0472">Membrane</keyword>
<dbReference type="GO" id="GO:0016614">
    <property type="term" value="F:oxidoreductase activity, acting on CH-OH group of donors"/>
    <property type="evidence" value="ECO:0007669"/>
    <property type="project" value="InterPro"/>
</dbReference>
<evidence type="ECO:0000256" key="2">
    <source>
        <dbReference type="ARBA" id="ARBA00022475"/>
    </source>
</evidence>
<evidence type="ECO:0000256" key="6">
    <source>
        <dbReference type="ARBA" id="ARBA00022737"/>
    </source>
</evidence>
<dbReference type="InterPro" id="IPR051459">
    <property type="entry name" value="Cytochrome_c-type_DH"/>
</dbReference>
<comment type="cofactor">
    <cofactor evidence="9">
        <name>heme c</name>
        <dbReference type="ChEBI" id="CHEBI:61717"/>
    </cofactor>
    <text evidence="9">Binds 3 heme c groups covalently per subunit.</text>
</comment>
<protein>
    <submittedName>
        <fullName evidence="12">Alcohol dehydrogenase</fullName>
    </submittedName>
</protein>
<feature type="binding site" description="covalent" evidence="9">
    <location>
        <position position="204"/>
    </location>
    <ligand>
        <name>heme c</name>
        <dbReference type="ChEBI" id="CHEBI:61717"/>
        <label>2</label>
    </ligand>
</feature>
<dbReference type="PANTHER" id="PTHR35008:SF8">
    <property type="entry name" value="ALCOHOL DEHYDROGENASE CYTOCHROME C SUBUNIT"/>
    <property type="match status" value="1"/>
</dbReference>
<keyword evidence="7 10" id="KW-0408">Iron</keyword>
<feature type="domain" description="Cytochrome c" evidence="11">
    <location>
        <begin position="43"/>
        <end position="147"/>
    </location>
</feature>
<keyword evidence="5" id="KW-0732">Signal</keyword>
<dbReference type="InterPro" id="IPR009056">
    <property type="entry name" value="Cyt_c-like_dom"/>
</dbReference>
<dbReference type="RefSeq" id="WP_110438890.1">
    <property type="nucleotide sequence ID" value="NZ_CP046393.1"/>
</dbReference>
<dbReference type="GO" id="GO:0005506">
    <property type="term" value="F:iron ion binding"/>
    <property type="evidence" value="ECO:0007669"/>
    <property type="project" value="InterPro"/>
</dbReference>
<evidence type="ECO:0000313" key="13">
    <source>
        <dbReference type="Proteomes" id="UP000247565"/>
    </source>
</evidence>
<organism evidence="12 13">
    <name type="scientific">Commensalibacter melissae</name>
    <dbReference type="NCBI Taxonomy" id="2070537"/>
    <lineage>
        <taxon>Bacteria</taxon>
        <taxon>Pseudomonadati</taxon>
        <taxon>Pseudomonadota</taxon>
        <taxon>Alphaproteobacteria</taxon>
        <taxon>Acetobacterales</taxon>
        <taxon>Acetobacteraceae</taxon>
    </lineage>
</organism>
<dbReference type="PIRSF" id="PIRSF000018">
    <property type="entry name" value="Mb_ADH_cyt_c"/>
    <property type="match status" value="1"/>
</dbReference>
<evidence type="ECO:0000256" key="8">
    <source>
        <dbReference type="ARBA" id="ARBA00023136"/>
    </source>
</evidence>
<reference evidence="12 13" key="1">
    <citation type="submission" date="2018-05" db="EMBL/GenBank/DDBJ databases">
        <title>Reference genomes for bee gut microbiota database.</title>
        <authorList>
            <person name="Ellegaard K.M."/>
        </authorList>
    </citation>
    <scope>NUCLEOTIDE SEQUENCE [LARGE SCALE GENOMIC DNA]</scope>
    <source>
        <strain evidence="12 13">ESL0284</strain>
    </source>
</reference>
<evidence type="ECO:0000256" key="9">
    <source>
        <dbReference type="PIRSR" id="PIRSR000018-50"/>
    </source>
</evidence>
<feature type="binding site" description="covalent" evidence="9">
    <location>
        <position position="57"/>
    </location>
    <ligand>
        <name>heme c</name>
        <dbReference type="ChEBI" id="CHEBI:61717"/>
        <label>1</label>
    </ligand>
</feature>
<evidence type="ECO:0000256" key="4">
    <source>
        <dbReference type="ARBA" id="ARBA00022723"/>
    </source>
</evidence>
<evidence type="ECO:0000256" key="3">
    <source>
        <dbReference type="ARBA" id="ARBA00022617"/>
    </source>
</evidence>
<feature type="binding site" description="axial binding residue" evidence="10">
    <location>
        <position position="208"/>
    </location>
    <ligand>
        <name>heme c</name>
        <dbReference type="ChEBI" id="CHEBI:61717"/>
        <label>2</label>
    </ligand>
    <ligandPart>
        <name>Fe</name>
        <dbReference type="ChEBI" id="CHEBI:18248"/>
    </ligandPart>
</feature>
<accession>A0A318MX98</accession>
<keyword evidence="2" id="KW-1003">Cell membrane</keyword>
<comment type="subcellular location">
    <subcellularLocation>
        <location evidence="1">Cell membrane</location>
    </subcellularLocation>
</comment>
<evidence type="ECO:0000313" key="12">
    <source>
        <dbReference type="EMBL" id="PXZ00748.1"/>
    </source>
</evidence>
<dbReference type="Proteomes" id="UP000247565">
    <property type="component" value="Unassembled WGS sequence"/>
</dbReference>
<dbReference type="InterPro" id="IPR014353">
    <property type="entry name" value="Membr-bd_ADH_cyt_c"/>
</dbReference>
<feature type="binding site" description="covalent" evidence="9">
    <location>
        <position position="332"/>
    </location>
    <ligand>
        <name>heme c</name>
        <dbReference type="ChEBI" id="CHEBI:61717"/>
        <label>3</label>
    </ligand>
</feature>
<dbReference type="InterPro" id="IPR036909">
    <property type="entry name" value="Cyt_c-like_dom_sf"/>
</dbReference>
<gene>
    <name evidence="12" type="ORF">DK869_04965</name>
</gene>
<keyword evidence="3 9" id="KW-0349">Heme</keyword>
<keyword evidence="4 10" id="KW-0479">Metal-binding</keyword>
<feature type="binding site" description="axial binding residue" evidence="10">
    <location>
        <position position="61"/>
    </location>
    <ligand>
        <name>heme c</name>
        <dbReference type="ChEBI" id="CHEBI:61717"/>
        <label>1</label>
    </ligand>
    <ligandPart>
        <name>Fe</name>
        <dbReference type="ChEBI" id="CHEBI:18248"/>
    </ligandPart>
</feature>
<dbReference type="SUPFAM" id="SSF46626">
    <property type="entry name" value="Cytochrome c"/>
    <property type="match status" value="3"/>
</dbReference>
<keyword evidence="6" id="KW-0677">Repeat</keyword>
<feature type="binding site" description="axial binding residue" evidence="10">
    <location>
        <position position="336"/>
    </location>
    <ligand>
        <name>heme c</name>
        <dbReference type="ChEBI" id="CHEBI:61717"/>
        <label>3</label>
    </ligand>
    <ligandPart>
        <name>Fe</name>
        <dbReference type="ChEBI" id="CHEBI:18248"/>
    </ligandPart>
</feature>
<feature type="binding site" description="covalent" evidence="9">
    <location>
        <position position="60"/>
    </location>
    <ligand>
        <name>heme c</name>
        <dbReference type="ChEBI" id="CHEBI:61717"/>
        <label>1</label>
    </ligand>
</feature>
<dbReference type="EMBL" id="QGLT01000002">
    <property type="protein sequence ID" value="PXZ00748.1"/>
    <property type="molecule type" value="Genomic_DNA"/>
</dbReference>
<keyword evidence="13" id="KW-1185">Reference proteome</keyword>
<dbReference type="GO" id="GO:0009055">
    <property type="term" value="F:electron transfer activity"/>
    <property type="evidence" value="ECO:0007669"/>
    <property type="project" value="InterPro"/>
</dbReference>
<feature type="binding site" description="covalent" evidence="9">
    <location>
        <position position="207"/>
    </location>
    <ligand>
        <name>heme c</name>
        <dbReference type="ChEBI" id="CHEBI:61717"/>
        <label>2</label>
    </ligand>
</feature>
<evidence type="ECO:0000256" key="5">
    <source>
        <dbReference type="ARBA" id="ARBA00022729"/>
    </source>
</evidence>
<feature type="binding site" description="covalent" evidence="9">
    <location>
        <position position="335"/>
    </location>
    <ligand>
        <name>heme c</name>
        <dbReference type="ChEBI" id="CHEBI:61717"/>
        <label>3</label>
    </ligand>
</feature>
<dbReference type="GO" id="GO:0020037">
    <property type="term" value="F:heme binding"/>
    <property type="evidence" value="ECO:0007669"/>
    <property type="project" value="InterPro"/>
</dbReference>
<dbReference type="PROSITE" id="PS51007">
    <property type="entry name" value="CYTC"/>
    <property type="match status" value="3"/>
</dbReference>
<evidence type="ECO:0000256" key="1">
    <source>
        <dbReference type="ARBA" id="ARBA00004236"/>
    </source>
</evidence>